<gene>
    <name evidence="1" type="ORF">IFO66_21960</name>
</gene>
<comment type="caution">
    <text evidence="1">The sequence shown here is derived from an EMBL/GenBank/DDBJ whole genome shotgun (WGS) entry which is preliminary data.</text>
</comment>
<organism evidence="1 2">
    <name type="scientific">Paenibacillus arenosi</name>
    <dbReference type="NCBI Taxonomy" id="2774142"/>
    <lineage>
        <taxon>Bacteria</taxon>
        <taxon>Bacillati</taxon>
        <taxon>Bacillota</taxon>
        <taxon>Bacilli</taxon>
        <taxon>Bacillales</taxon>
        <taxon>Paenibacillaceae</taxon>
        <taxon>Paenibacillus</taxon>
    </lineage>
</organism>
<keyword evidence="2" id="KW-1185">Reference proteome</keyword>
<sequence>MIDLKQYGYIEAETPPIGFIPGRVTELQRDQYTVITTLETEDTRNEQP</sequence>
<reference evidence="1 2" key="1">
    <citation type="submission" date="2020-09" db="EMBL/GenBank/DDBJ databases">
        <title>Paenibacillus sp. CAU 1523 isolated from sand of Haeundae Beach.</title>
        <authorList>
            <person name="Kim W."/>
        </authorList>
    </citation>
    <scope>NUCLEOTIDE SEQUENCE [LARGE SCALE GENOMIC DNA]</scope>
    <source>
        <strain evidence="1 2">CAU 1523</strain>
    </source>
</reference>
<protein>
    <submittedName>
        <fullName evidence="1">Uncharacterized protein</fullName>
    </submittedName>
</protein>
<accession>A0ABR9B3M6</accession>
<evidence type="ECO:0000313" key="2">
    <source>
        <dbReference type="Proteomes" id="UP000634529"/>
    </source>
</evidence>
<name>A0ABR9B3M6_9BACL</name>
<evidence type="ECO:0000313" key="1">
    <source>
        <dbReference type="EMBL" id="MBD8500956.1"/>
    </source>
</evidence>
<dbReference type="EMBL" id="JACYTN010000032">
    <property type="protein sequence ID" value="MBD8500956.1"/>
    <property type="molecule type" value="Genomic_DNA"/>
</dbReference>
<proteinExistence type="predicted"/>
<dbReference type="RefSeq" id="WP_192027176.1">
    <property type="nucleotide sequence ID" value="NZ_JACYTN010000032.1"/>
</dbReference>
<dbReference type="Proteomes" id="UP000634529">
    <property type="component" value="Unassembled WGS sequence"/>
</dbReference>